<feature type="transmembrane region" description="Helical" evidence="5">
    <location>
        <begin position="6"/>
        <end position="28"/>
    </location>
</feature>
<accession>A0ABQ7KDM1</accession>
<dbReference type="PANTHER" id="PTHR13259:SF1">
    <property type="entry name" value="BLADDER CANCER-ASSOCIATED PROTEIN"/>
    <property type="match status" value="1"/>
</dbReference>
<name>A0ABQ7KDM1_9FUNG</name>
<sequence length="173" mass="18430">MYCIRAFLPLLLLPFPSTAPYFVILYYISLYRHHRPCVYCVFTVILLFSTTCYWGADRCWLDLNNFHIFDPIRHMDGSPTSTFGLQLPAILTSVETYLESFLRILGGGEPLATVIKAGTNYSALAPKAAATAVSVATSATSTAIDAVTSASSVGGIDSAADAVAAVLLAAAAP</sequence>
<comment type="subcellular location">
    <subcellularLocation>
        <location evidence="1">Membrane</location>
    </subcellularLocation>
</comment>
<feature type="transmembrane region" description="Helical" evidence="5">
    <location>
        <begin position="37"/>
        <end position="56"/>
    </location>
</feature>
<keyword evidence="2 5" id="KW-0812">Transmembrane</keyword>
<dbReference type="Proteomes" id="UP001194696">
    <property type="component" value="Unassembled WGS sequence"/>
</dbReference>
<dbReference type="Pfam" id="PF06726">
    <property type="entry name" value="BC10"/>
    <property type="match status" value="1"/>
</dbReference>
<keyword evidence="7" id="KW-1185">Reference proteome</keyword>
<proteinExistence type="predicted"/>
<gene>
    <name evidence="6" type="ORF">BGZ96_010622</name>
</gene>
<evidence type="ECO:0000256" key="2">
    <source>
        <dbReference type="ARBA" id="ARBA00022692"/>
    </source>
</evidence>
<dbReference type="InterPro" id="IPR009598">
    <property type="entry name" value="BCALP"/>
</dbReference>
<evidence type="ECO:0000256" key="1">
    <source>
        <dbReference type="ARBA" id="ARBA00004370"/>
    </source>
</evidence>
<dbReference type="PANTHER" id="PTHR13259">
    <property type="entry name" value="BLADDER CANCER 10 KD PROTEIN HOMOLOG"/>
    <property type="match status" value="1"/>
</dbReference>
<evidence type="ECO:0000256" key="3">
    <source>
        <dbReference type="ARBA" id="ARBA00022989"/>
    </source>
</evidence>
<organism evidence="6 7">
    <name type="scientific">Linnemannia gamsii</name>
    <dbReference type="NCBI Taxonomy" id="64522"/>
    <lineage>
        <taxon>Eukaryota</taxon>
        <taxon>Fungi</taxon>
        <taxon>Fungi incertae sedis</taxon>
        <taxon>Mucoromycota</taxon>
        <taxon>Mortierellomycotina</taxon>
        <taxon>Mortierellomycetes</taxon>
        <taxon>Mortierellales</taxon>
        <taxon>Mortierellaceae</taxon>
        <taxon>Linnemannia</taxon>
    </lineage>
</organism>
<comment type="caution">
    <text evidence="6">The sequence shown here is derived from an EMBL/GenBank/DDBJ whole genome shotgun (WGS) entry which is preliminary data.</text>
</comment>
<evidence type="ECO:0000313" key="7">
    <source>
        <dbReference type="Proteomes" id="UP001194696"/>
    </source>
</evidence>
<evidence type="ECO:0000313" key="6">
    <source>
        <dbReference type="EMBL" id="KAG0295931.1"/>
    </source>
</evidence>
<evidence type="ECO:0000256" key="5">
    <source>
        <dbReference type="SAM" id="Phobius"/>
    </source>
</evidence>
<keyword evidence="3 5" id="KW-1133">Transmembrane helix</keyword>
<dbReference type="SMART" id="SM01396">
    <property type="entry name" value="BC10"/>
    <property type="match status" value="1"/>
</dbReference>
<reference evidence="6 7" key="1">
    <citation type="journal article" date="2020" name="Fungal Divers.">
        <title>Resolving the Mortierellaceae phylogeny through synthesis of multi-gene phylogenetics and phylogenomics.</title>
        <authorList>
            <person name="Vandepol N."/>
            <person name="Liber J."/>
            <person name="Desiro A."/>
            <person name="Na H."/>
            <person name="Kennedy M."/>
            <person name="Barry K."/>
            <person name="Grigoriev I.V."/>
            <person name="Miller A.N."/>
            <person name="O'Donnell K."/>
            <person name="Stajich J.E."/>
            <person name="Bonito G."/>
        </authorList>
    </citation>
    <scope>NUCLEOTIDE SEQUENCE [LARGE SCALE GENOMIC DNA]</scope>
    <source>
        <strain evidence="6 7">AD045</strain>
    </source>
</reference>
<keyword evidence="4 5" id="KW-0472">Membrane</keyword>
<evidence type="ECO:0000256" key="4">
    <source>
        <dbReference type="ARBA" id="ARBA00023136"/>
    </source>
</evidence>
<protein>
    <submittedName>
        <fullName evidence="6">Uncharacterized protein</fullName>
    </submittedName>
</protein>
<dbReference type="EMBL" id="JAAAIM010000070">
    <property type="protein sequence ID" value="KAG0295931.1"/>
    <property type="molecule type" value="Genomic_DNA"/>
</dbReference>